<feature type="transmembrane region" description="Helical" evidence="1">
    <location>
        <begin position="95"/>
        <end position="120"/>
    </location>
</feature>
<dbReference type="OrthoDB" id="9832241at2"/>
<feature type="transmembrane region" description="Helical" evidence="1">
    <location>
        <begin position="227"/>
        <end position="248"/>
    </location>
</feature>
<feature type="transmembrane region" description="Helical" evidence="1">
    <location>
        <begin position="132"/>
        <end position="150"/>
    </location>
</feature>
<keyword evidence="1" id="KW-1133">Transmembrane helix</keyword>
<sequence length="269" mass="29403">MLWFEWYTRRRLWLGLAVVTGTLCFSYARQSGFFSGFEATGRAPEVRLLSGTFTSALDMFLLELPLALLVSWLGASVREQAAFLQHRPLNPRAVIAGRLGFLLGFIAALVGLAFLMQGLFAATPTVWMSRDTFWMFLAQASVLCLLKFSLTATLAMGLSRFVPAAGASLLAVLPLLLNRWSEQGQALVLGVELHYGPAQLAGVEELRPYALALGVAPQALDTDPTTWLRAGAVGLALALLVTVTLWVWGTQDAQHPVRVTWNRLRKSVG</sequence>
<keyword evidence="1" id="KW-0472">Membrane</keyword>
<gene>
    <name evidence="2" type="ORF">C8263_05245</name>
</gene>
<feature type="transmembrane region" description="Helical" evidence="1">
    <location>
        <begin position="157"/>
        <end position="177"/>
    </location>
</feature>
<reference evidence="2 3" key="1">
    <citation type="submission" date="2018-03" db="EMBL/GenBank/DDBJ databases">
        <title>Draft genome of Deinococcus sp. OD32.</title>
        <authorList>
            <person name="Wang X.-P."/>
            <person name="Du Z.-J."/>
        </authorList>
    </citation>
    <scope>NUCLEOTIDE SEQUENCE [LARGE SCALE GENOMIC DNA]</scope>
    <source>
        <strain evidence="2 3">OD32</strain>
    </source>
</reference>
<feature type="transmembrane region" description="Helical" evidence="1">
    <location>
        <begin position="52"/>
        <end position="74"/>
    </location>
</feature>
<name>A0A2T3W9S4_9DEIO</name>
<keyword evidence="1" id="KW-0812">Transmembrane</keyword>
<evidence type="ECO:0000313" key="3">
    <source>
        <dbReference type="Proteomes" id="UP000240317"/>
    </source>
</evidence>
<evidence type="ECO:0000256" key="1">
    <source>
        <dbReference type="SAM" id="Phobius"/>
    </source>
</evidence>
<protein>
    <submittedName>
        <fullName evidence="2">Uncharacterized protein</fullName>
    </submittedName>
</protein>
<accession>A0A2T3W9S4</accession>
<dbReference type="AlphaFoldDB" id="A0A2T3W9S4"/>
<dbReference type="EMBL" id="PYSV01000004">
    <property type="protein sequence ID" value="PTA68659.1"/>
    <property type="molecule type" value="Genomic_DNA"/>
</dbReference>
<comment type="caution">
    <text evidence="2">The sequence shown here is derived from an EMBL/GenBank/DDBJ whole genome shotgun (WGS) entry which is preliminary data.</text>
</comment>
<organism evidence="2 3">
    <name type="scientific">Deinococcus arcticus</name>
    <dbReference type="NCBI Taxonomy" id="2136176"/>
    <lineage>
        <taxon>Bacteria</taxon>
        <taxon>Thermotogati</taxon>
        <taxon>Deinococcota</taxon>
        <taxon>Deinococci</taxon>
        <taxon>Deinococcales</taxon>
        <taxon>Deinococcaceae</taxon>
        <taxon>Deinococcus</taxon>
    </lineage>
</organism>
<keyword evidence="3" id="KW-1185">Reference proteome</keyword>
<dbReference type="Proteomes" id="UP000240317">
    <property type="component" value="Unassembled WGS sequence"/>
</dbReference>
<dbReference type="RefSeq" id="WP_107137079.1">
    <property type="nucleotide sequence ID" value="NZ_PYSV01000004.1"/>
</dbReference>
<evidence type="ECO:0000313" key="2">
    <source>
        <dbReference type="EMBL" id="PTA68659.1"/>
    </source>
</evidence>
<proteinExistence type="predicted"/>